<feature type="transmembrane region" description="Helical" evidence="1">
    <location>
        <begin position="32"/>
        <end position="52"/>
    </location>
</feature>
<keyword evidence="3" id="KW-1185">Reference proteome</keyword>
<dbReference type="RefSeq" id="WP_038514293.1">
    <property type="nucleotide sequence ID" value="NZ_CP008953.1"/>
</dbReference>
<proteinExistence type="predicted"/>
<evidence type="ECO:0000313" key="3">
    <source>
        <dbReference type="Proteomes" id="UP000028492"/>
    </source>
</evidence>
<feature type="transmembrane region" description="Helical" evidence="1">
    <location>
        <begin position="7"/>
        <end position="26"/>
    </location>
</feature>
<protein>
    <submittedName>
        <fullName evidence="2">Putative membrane protein</fullName>
    </submittedName>
</protein>
<reference evidence="2 3" key="1">
    <citation type="journal article" date="2014" name="J. Biotechnol.">
        <title>Complete genome sequence of the actinobacterium Amycolatopsis japonica MG417-CF17(T) (=DSM 44213T) producing (S,S)-N,N'-ethylenediaminedisuccinic acid.</title>
        <authorList>
            <person name="Stegmann E."/>
            <person name="Albersmeier A."/>
            <person name="Spohn M."/>
            <person name="Gert H."/>
            <person name="Weber T."/>
            <person name="Wohlleben W."/>
            <person name="Kalinowski J."/>
            <person name="Ruckert C."/>
        </authorList>
    </citation>
    <scope>NUCLEOTIDE SEQUENCE [LARGE SCALE GENOMIC DNA]</scope>
    <source>
        <strain evidence="3">MG417-CF17 (DSM 44213)</strain>
    </source>
</reference>
<evidence type="ECO:0000256" key="1">
    <source>
        <dbReference type="SAM" id="Phobius"/>
    </source>
</evidence>
<keyword evidence="1" id="KW-1133">Transmembrane helix</keyword>
<dbReference type="EMBL" id="CP008953">
    <property type="protein sequence ID" value="AIG77073.1"/>
    <property type="molecule type" value="Genomic_DNA"/>
</dbReference>
<dbReference type="KEGG" id="aja:AJAP_21075"/>
<accession>A0A075UVK4</accession>
<organism evidence="2 3">
    <name type="scientific">Amycolatopsis japonica</name>
    <dbReference type="NCBI Taxonomy" id="208439"/>
    <lineage>
        <taxon>Bacteria</taxon>
        <taxon>Bacillati</taxon>
        <taxon>Actinomycetota</taxon>
        <taxon>Actinomycetes</taxon>
        <taxon>Pseudonocardiales</taxon>
        <taxon>Pseudonocardiaceae</taxon>
        <taxon>Amycolatopsis</taxon>
        <taxon>Amycolatopsis japonica group</taxon>
    </lineage>
</organism>
<gene>
    <name evidence="2" type="ORF">AJAP_21075</name>
</gene>
<evidence type="ECO:0000313" key="2">
    <source>
        <dbReference type="EMBL" id="AIG77073.1"/>
    </source>
</evidence>
<name>A0A075UVK4_9PSEU</name>
<keyword evidence="1" id="KW-0472">Membrane</keyword>
<dbReference type="Proteomes" id="UP000028492">
    <property type="component" value="Chromosome"/>
</dbReference>
<dbReference type="HOGENOM" id="CLU_2748873_0_0_11"/>
<dbReference type="AlphaFoldDB" id="A0A075UVK4"/>
<sequence length="70" mass="7658">MMTQRLWLGLAVVYTCTAVVQLYLLASTGAVWAGTLTAVGFVAALLCVLAAWKAPKRERDDTREIDSHHP</sequence>
<keyword evidence="1" id="KW-0812">Transmembrane</keyword>